<evidence type="ECO:0000313" key="2">
    <source>
        <dbReference type="Proteomes" id="UP000886750"/>
    </source>
</evidence>
<proteinExistence type="predicted"/>
<dbReference type="Proteomes" id="UP000886750">
    <property type="component" value="Unassembled WGS sequence"/>
</dbReference>
<accession>A0A9D1ZWN6</accession>
<organism evidence="1 2">
    <name type="scientific">Candidatus Borkfalkia excrementigallinarum</name>
    <dbReference type="NCBI Taxonomy" id="2838506"/>
    <lineage>
        <taxon>Bacteria</taxon>
        <taxon>Bacillati</taxon>
        <taxon>Bacillota</taxon>
        <taxon>Clostridia</taxon>
        <taxon>Christensenellales</taxon>
        <taxon>Christensenellaceae</taxon>
        <taxon>Candidatus Borkfalkia</taxon>
    </lineage>
</organism>
<dbReference type="AlphaFoldDB" id="A0A9D1ZWN6"/>
<reference evidence="1" key="2">
    <citation type="submission" date="2021-04" db="EMBL/GenBank/DDBJ databases">
        <authorList>
            <person name="Gilroy R."/>
        </authorList>
    </citation>
    <scope>NUCLEOTIDE SEQUENCE</scope>
    <source>
        <strain evidence="1">1345</strain>
    </source>
</reference>
<dbReference type="EMBL" id="DXCQ01000041">
    <property type="protein sequence ID" value="HIY97028.1"/>
    <property type="molecule type" value="Genomic_DNA"/>
</dbReference>
<comment type="caution">
    <text evidence="1">The sequence shown here is derived from an EMBL/GenBank/DDBJ whole genome shotgun (WGS) entry which is preliminary data.</text>
</comment>
<name>A0A9D1ZWN6_9FIRM</name>
<gene>
    <name evidence="1" type="ORF">H9729_05005</name>
</gene>
<sequence length="351" mass="38391">MKRDRLARRYNFIVLFAALVLALVFAGTSLSRFVFEENDTISGGYTNFILAHNGEGQTAILQSRMQEGGSSTDVAYILVDFSNFEVDSSGELAISQRKIQYSLRTPTADEMQNGIYDAWGEVVMTASELQATQSKNYSVSLANDAGEPLDDNSPEYAELTMLAEKAEDTNSVLLRIERMQGAPLPSGARETLTIVLETQRPYIDRRVFNISVTASLISLGSLVSDEYFGFNAYRVSLRTAADFTDEPLHNGAAYGAALTFTASQGLIFDAARFADAYPNIEVEVTPALGENGYSYTFFALPGSEIDLYFYTAADSYSLTVSAKVNGNDKNYEHISGVGKDKGSFVFLVLEG</sequence>
<protein>
    <submittedName>
        <fullName evidence="1">Uncharacterized protein</fullName>
    </submittedName>
</protein>
<reference evidence="1" key="1">
    <citation type="journal article" date="2021" name="PeerJ">
        <title>Extensive microbial diversity within the chicken gut microbiome revealed by metagenomics and culture.</title>
        <authorList>
            <person name="Gilroy R."/>
            <person name="Ravi A."/>
            <person name="Getino M."/>
            <person name="Pursley I."/>
            <person name="Horton D.L."/>
            <person name="Alikhan N.F."/>
            <person name="Baker D."/>
            <person name="Gharbi K."/>
            <person name="Hall N."/>
            <person name="Watson M."/>
            <person name="Adriaenssens E.M."/>
            <person name="Foster-Nyarko E."/>
            <person name="Jarju S."/>
            <person name="Secka A."/>
            <person name="Antonio M."/>
            <person name="Oren A."/>
            <person name="Chaudhuri R.R."/>
            <person name="La Ragione R."/>
            <person name="Hildebrand F."/>
            <person name="Pallen M.J."/>
        </authorList>
    </citation>
    <scope>NUCLEOTIDE SEQUENCE</scope>
    <source>
        <strain evidence="1">1345</strain>
    </source>
</reference>
<evidence type="ECO:0000313" key="1">
    <source>
        <dbReference type="EMBL" id="HIY97028.1"/>
    </source>
</evidence>